<feature type="signal peptide" evidence="6">
    <location>
        <begin position="1"/>
        <end position="25"/>
    </location>
</feature>
<dbReference type="InterPro" id="IPR000064">
    <property type="entry name" value="NLP_P60_dom"/>
</dbReference>
<keyword evidence="2" id="KW-0645">Protease</keyword>
<dbReference type="Proteomes" id="UP001589647">
    <property type="component" value="Unassembled WGS sequence"/>
</dbReference>
<dbReference type="InterPro" id="IPR007921">
    <property type="entry name" value="CHAP_dom"/>
</dbReference>
<evidence type="ECO:0000259" key="7">
    <source>
        <dbReference type="PROSITE" id="PS51935"/>
    </source>
</evidence>
<dbReference type="Gene3D" id="3.90.1720.10">
    <property type="entry name" value="endopeptidase domain like (from Nostoc punctiforme)"/>
    <property type="match status" value="1"/>
</dbReference>
<sequence length="859" mass="92610">MRLKLLLAVLLCLAMVAVGGTAALADVGPYKAKTAIDGRGSMDPNDRIRTDAYLAEADIMIRCQDTGPSVGGSTIWDYTSDLLWVPDVYVRTGTTGFLSGVPRCLSIGIDGNAAKGSPHGPYKVKIDVDGRGSPNPDDRVRTDAYLGESQVFIKCQEYGLAAGGSTLWDYTGEGLWIPDAYVTTGTDGWISGMPSCSSLGIATGGTNTAGGRQFLVRTTLNGYRAKSLSAAREEDRYADGSYITIKCQAYGEANYGGSSIWDLTTDDLWVADYYVRTGSTGIVMNRCDGDGPGSGGGNRFLVRTTLNGYHGKSLSAAREEDRYGGGTYVTIKCQAYGQFNYGGSAVWDLTSDDLWVADYYVRTGSSDIIMNRCDNDPKPAGGGNGNPATPLPPGAGSVGQGDMRYKIVQAAYSQLGVSEWGDNCNPYGAGGTVKCGWAWCSMFASWTWRQAGIDVFLPYSGTFYSWGRNRGTVRALSDARPGDVVLFGYGASASEHVGVVVDVYPDGRITTIEGNFHDEVRLVGPFSPYGSKPGGHNYPIYGVVSPIADSSTAWAPSDGFPEDANAMICTQTEWSSGLLPEFKTCLENNRNPDTPSWSPGPWVRVVAMIRSVGGVNRADITLRTPDLPNGRTTTYRYRCESALTLSTYRKCVTPWQQRGIGGTTAEVVYNFNGATVVRNLGDLPFRGWAQSYATYCGPSALQAVLASTGADPVPSQGELDGVLGTSVYGTLPNKMADYPVKIVGYQYNNNELVNINDNDAGLIDRTMARIRRFIDRGQPTLLLAKSANLPWVGNVNSLLRHWLPIHGYATQGGTTRFRVWDPQTGRFHFMTVNEVMTAGQAGSIIAPDLRHFVMPREDL</sequence>
<dbReference type="SUPFAM" id="SSF54001">
    <property type="entry name" value="Cysteine proteinases"/>
    <property type="match status" value="1"/>
</dbReference>
<evidence type="ECO:0000313" key="9">
    <source>
        <dbReference type="Proteomes" id="UP001589647"/>
    </source>
</evidence>
<keyword evidence="6" id="KW-0732">Signal</keyword>
<dbReference type="InterPro" id="IPR038765">
    <property type="entry name" value="Papain-like_cys_pep_sf"/>
</dbReference>
<feature type="chain" id="PRO_5045808437" evidence="6">
    <location>
        <begin position="26"/>
        <end position="859"/>
    </location>
</feature>
<dbReference type="EMBL" id="JBHMEI010000015">
    <property type="protein sequence ID" value="MFB9203844.1"/>
    <property type="molecule type" value="Genomic_DNA"/>
</dbReference>
<keyword evidence="4" id="KW-0788">Thiol protease</keyword>
<evidence type="ECO:0000256" key="2">
    <source>
        <dbReference type="ARBA" id="ARBA00022670"/>
    </source>
</evidence>
<evidence type="ECO:0000256" key="1">
    <source>
        <dbReference type="ARBA" id="ARBA00007074"/>
    </source>
</evidence>
<dbReference type="PROSITE" id="PS51935">
    <property type="entry name" value="NLPC_P60"/>
    <property type="match status" value="1"/>
</dbReference>
<name>A0ABV5IH25_9ACTN</name>
<keyword evidence="3" id="KW-0378">Hydrolase</keyword>
<dbReference type="RefSeq" id="WP_189649120.1">
    <property type="nucleotide sequence ID" value="NZ_BMRC01000009.1"/>
</dbReference>
<proteinExistence type="inferred from homology"/>
<evidence type="ECO:0000256" key="6">
    <source>
        <dbReference type="SAM" id="SignalP"/>
    </source>
</evidence>
<protein>
    <submittedName>
        <fullName evidence="8">CHAP domain-containing protein</fullName>
    </submittedName>
</protein>
<feature type="domain" description="NlpC/P60" evidence="7">
    <location>
        <begin position="401"/>
        <end position="541"/>
    </location>
</feature>
<accession>A0ABV5IH25</accession>
<feature type="region of interest" description="Disordered" evidence="5">
    <location>
        <begin position="374"/>
        <end position="395"/>
    </location>
</feature>
<dbReference type="Pfam" id="PF05257">
    <property type="entry name" value="CHAP"/>
    <property type="match status" value="1"/>
</dbReference>
<comment type="similarity">
    <text evidence="1">Belongs to the peptidase C40 family.</text>
</comment>
<evidence type="ECO:0000313" key="8">
    <source>
        <dbReference type="EMBL" id="MFB9203844.1"/>
    </source>
</evidence>
<gene>
    <name evidence="8" type="ORF">ACFFV7_21815</name>
</gene>
<reference evidence="8 9" key="1">
    <citation type="submission" date="2024-09" db="EMBL/GenBank/DDBJ databases">
        <authorList>
            <person name="Sun Q."/>
            <person name="Mori K."/>
        </authorList>
    </citation>
    <scope>NUCLEOTIDE SEQUENCE [LARGE SCALE GENOMIC DNA]</scope>
    <source>
        <strain evidence="8 9">CCM 3426</strain>
    </source>
</reference>
<organism evidence="8 9">
    <name type="scientific">Nonomuraea spiralis</name>
    <dbReference type="NCBI Taxonomy" id="46182"/>
    <lineage>
        <taxon>Bacteria</taxon>
        <taxon>Bacillati</taxon>
        <taxon>Actinomycetota</taxon>
        <taxon>Actinomycetes</taxon>
        <taxon>Streptosporangiales</taxon>
        <taxon>Streptosporangiaceae</taxon>
        <taxon>Nonomuraea</taxon>
    </lineage>
</organism>
<keyword evidence="9" id="KW-1185">Reference proteome</keyword>
<evidence type="ECO:0000256" key="4">
    <source>
        <dbReference type="ARBA" id="ARBA00022807"/>
    </source>
</evidence>
<evidence type="ECO:0000256" key="5">
    <source>
        <dbReference type="SAM" id="MobiDB-lite"/>
    </source>
</evidence>
<comment type="caution">
    <text evidence="8">The sequence shown here is derived from an EMBL/GenBank/DDBJ whole genome shotgun (WGS) entry which is preliminary data.</text>
</comment>
<evidence type="ECO:0000256" key="3">
    <source>
        <dbReference type="ARBA" id="ARBA00022801"/>
    </source>
</evidence>